<sequence length="240" mass="26632">MTVGGKTVVTTIHQPSSCNPLIAMNPAEFLLDLANGNINDVFVPSELEDKVQIGNSDAGKRNRKPSPAAVHEYLVEAYETRVADKEKKKLMVPTPLDEEVKAKIVIASKVCKIRQGYWQLTCLRMSVASFFLTMLTVFLSIIAAQGLGLAIGATLMDLKRATTLASVTKVPVFVSWIRYMSFNYHTYKLLLKVQYKHMTPVINGTRIDGGLTEVSALVAMVFGYRLLAYISLRRMKLCAQ</sequence>
<dbReference type="Proteomes" id="UP001141253">
    <property type="component" value="Chromosome 6"/>
</dbReference>
<comment type="subcellular location">
    <subcellularLocation>
        <location evidence="1">Membrane</location>
        <topology evidence="1">Multi-pass membrane protein</topology>
    </subcellularLocation>
</comment>
<name>A0ABQ9BGR1_9ROSI</name>
<evidence type="ECO:0000256" key="3">
    <source>
        <dbReference type="ARBA" id="ARBA00022692"/>
    </source>
</evidence>
<evidence type="ECO:0000256" key="4">
    <source>
        <dbReference type="ARBA" id="ARBA00022989"/>
    </source>
</evidence>
<evidence type="ECO:0000313" key="8">
    <source>
        <dbReference type="Proteomes" id="UP001141253"/>
    </source>
</evidence>
<keyword evidence="4 6" id="KW-1133">Transmembrane helix</keyword>
<feature type="transmembrane region" description="Helical" evidence="6">
    <location>
        <begin position="127"/>
        <end position="151"/>
    </location>
</feature>
<protein>
    <submittedName>
        <fullName evidence="7">Uncharacterized protein</fullName>
    </submittedName>
</protein>
<reference evidence="7" key="2">
    <citation type="journal article" date="2023" name="Int. J. Mol. Sci.">
        <title>De Novo Assembly and Annotation of 11 Diverse Shrub Willow (Salix) Genomes Reveals Novel Gene Organization in Sex-Linked Regions.</title>
        <authorList>
            <person name="Hyden B."/>
            <person name="Feng K."/>
            <person name="Yates T.B."/>
            <person name="Jawdy S."/>
            <person name="Cereghino C."/>
            <person name="Smart L.B."/>
            <person name="Muchero W."/>
        </authorList>
    </citation>
    <scope>NUCLEOTIDE SEQUENCE</scope>
    <source>
        <tissue evidence="7">Shoot tip</tissue>
    </source>
</reference>
<feature type="transmembrane region" description="Helical" evidence="6">
    <location>
        <begin position="214"/>
        <end position="232"/>
    </location>
</feature>
<dbReference type="InterPro" id="IPR050352">
    <property type="entry name" value="ABCG_transporters"/>
</dbReference>
<keyword evidence="3 6" id="KW-0812">Transmembrane</keyword>
<gene>
    <name evidence="7" type="ORF">OIU77_030934</name>
</gene>
<evidence type="ECO:0000256" key="2">
    <source>
        <dbReference type="ARBA" id="ARBA00022448"/>
    </source>
</evidence>
<reference evidence="7" key="1">
    <citation type="submission" date="2022-10" db="EMBL/GenBank/DDBJ databases">
        <authorList>
            <person name="Hyden B.L."/>
            <person name="Feng K."/>
            <person name="Yates T."/>
            <person name="Jawdy S."/>
            <person name="Smart L.B."/>
            <person name="Muchero W."/>
        </authorList>
    </citation>
    <scope>NUCLEOTIDE SEQUENCE</scope>
    <source>
        <tissue evidence="7">Shoot tip</tissue>
    </source>
</reference>
<keyword evidence="8" id="KW-1185">Reference proteome</keyword>
<evidence type="ECO:0000256" key="5">
    <source>
        <dbReference type="ARBA" id="ARBA00023136"/>
    </source>
</evidence>
<comment type="caution">
    <text evidence="7">The sequence shown here is derived from an EMBL/GenBank/DDBJ whole genome shotgun (WGS) entry which is preliminary data.</text>
</comment>
<evidence type="ECO:0000256" key="1">
    <source>
        <dbReference type="ARBA" id="ARBA00004141"/>
    </source>
</evidence>
<evidence type="ECO:0000313" key="7">
    <source>
        <dbReference type="EMBL" id="KAJ6382379.1"/>
    </source>
</evidence>
<keyword evidence="2" id="KW-0813">Transport</keyword>
<organism evidence="7 8">
    <name type="scientific">Salix suchowensis</name>
    <dbReference type="NCBI Taxonomy" id="1278906"/>
    <lineage>
        <taxon>Eukaryota</taxon>
        <taxon>Viridiplantae</taxon>
        <taxon>Streptophyta</taxon>
        <taxon>Embryophyta</taxon>
        <taxon>Tracheophyta</taxon>
        <taxon>Spermatophyta</taxon>
        <taxon>Magnoliopsida</taxon>
        <taxon>eudicotyledons</taxon>
        <taxon>Gunneridae</taxon>
        <taxon>Pentapetalae</taxon>
        <taxon>rosids</taxon>
        <taxon>fabids</taxon>
        <taxon>Malpighiales</taxon>
        <taxon>Salicaceae</taxon>
        <taxon>Saliceae</taxon>
        <taxon>Salix</taxon>
    </lineage>
</organism>
<evidence type="ECO:0000256" key="6">
    <source>
        <dbReference type="SAM" id="Phobius"/>
    </source>
</evidence>
<dbReference type="PANTHER" id="PTHR48041:SF94">
    <property type="entry name" value="ABC TRANSPORTER G FAMILY MEMBER 22"/>
    <property type="match status" value="1"/>
</dbReference>
<dbReference type="PANTHER" id="PTHR48041">
    <property type="entry name" value="ABC TRANSPORTER G FAMILY MEMBER 28"/>
    <property type="match status" value="1"/>
</dbReference>
<keyword evidence="5 6" id="KW-0472">Membrane</keyword>
<accession>A0ABQ9BGR1</accession>
<proteinExistence type="predicted"/>
<dbReference type="EMBL" id="JAPFFI010000009">
    <property type="protein sequence ID" value="KAJ6382379.1"/>
    <property type="molecule type" value="Genomic_DNA"/>
</dbReference>